<evidence type="ECO:0000256" key="21">
    <source>
        <dbReference type="SAM" id="SignalP"/>
    </source>
</evidence>
<evidence type="ECO:0000256" key="17">
    <source>
        <dbReference type="ARBA" id="ARBA00047951"/>
    </source>
</evidence>
<dbReference type="PROSITE" id="PS50011">
    <property type="entry name" value="PROTEIN_KINASE_DOM"/>
    <property type="match status" value="1"/>
</dbReference>
<dbReference type="PROSITE" id="PS01187">
    <property type="entry name" value="EGF_CA"/>
    <property type="match status" value="1"/>
</dbReference>
<comment type="catalytic activity">
    <reaction evidence="17">
        <text>L-threonyl-[protein] + ATP = O-phospho-L-threonyl-[protein] + ADP + H(+)</text>
        <dbReference type="Rhea" id="RHEA:46608"/>
        <dbReference type="Rhea" id="RHEA-COMP:11060"/>
        <dbReference type="Rhea" id="RHEA-COMP:11605"/>
        <dbReference type="ChEBI" id="CHEBI:15378"/>
        <dbReference type="ChEBI" id="CHEBI:30013"/>
        <dbReference type="ChEBI" id="CHEBI:30616"/>
        <dbReference type="ChEBI" id="CHEBI:61977"/>
        <dbReference type="ChEBI" id="CHEBI:456216"/>
    </reaction>
</comment>
<dbReference type="Proteomes" id="UP001190926">
    <property type="component" value="Unassembled WGS sequence"/>
</dbReference>
<evidence type="ECO:0000256" key="12">
    <source>
        <dbReference type="ARBA" id="ARBA00022989"/>
    </source>
</evidence>
<dbReference type="InterPro" id="IPR001881">
    <property type="entry name" value="EGF-like_Ca-bd_dom"/>
</dbReference>
<evidence type="ECO:0000256" key="10">
    <source>
        <dbReference type="ARBA" id="ARBA00022777"/>
    </source>
</evidence>
<dbReference type="InterPro" id="IPR011009">
    <property type="entry name" value="Kinase-like_dom_sf"/>
</dbReference>
<keyword evidence="7 21" id="KW-0732">Signal</keyword>
<dbReference type="InterPro" id="IPR045274">
    <property type="entry name" value="WAK-like"/>
</dbReference>
<comment type="function">
    <text evidence="18">Serine/threonine-protein kinase that may function as a signaling receptor of extracellular matrix component. Binding to pectin may have significance in the control of cell expansion, morphogenesis and development.</text>
</comment>
<keyword evidence="15" id="KW-0325">Glycoprotein</keyword>
<feature type="chain" id="PRO_5042088626" evidence="21">
    <location>
        <begin position="23"/>
        <end position="729"/>
    </location>
</feature>
<evidence type="ECO:0000313" key="24">
    <source>
        <dbReference type="EMBL" id="KAH6822098.1"/>
    </source>
</evidence>
<dbReference type="InterPro" id="IPR000742">
    <property type="entry name" value="EGF"/>
</dbReference>
<evidence type="ECO:0000256" key="20">
    <source>
        <dbReference type="SAM" id="Phobius"/>
    </source>
</evidence>
<dbReference type="GO" id="GO:0005509">
    <property type="term" value="F:calcium ion binding"/>
    <property type="evidence" value="ECO:0007669"/>
    <property type="project" value="InterPro"/>
</dbReference>
<keyword evidence="14" id="KW-1015">Disulfide bond</keyword>
<evidence type="ECO:0000256" key="7">
    <source>
        <dbReference type="ARBA" id="ARBA00022729"/>
    </source>
</evidence>
<dbReference type="FunFam" id="2.10.25.10:FF:000038">
    <property type="entry name" value="Fibrillin 2"/>
    <property type="match status" value="1"/>
</dbReference>
<evidence type="ECO:0000259" key="22">
    <source>
        <dbReference type="PROSITE" id="PS50011"/>
    </source>
</evidence>
<dbReference type="EMBL" id="SDAM02001616">
    <property type="protein sequence ID" value="KAH6822098.1"/>
    <property type="molecule type" value="Genomic_DNA"/>
</dbReference>
<dbReference type="GO" id="GO:0005886">
    <property type="term" value="C:plasma membrane"/>
    <property type="evidence" value="ECO:0007669"/>
    <property type="project" value="TreeGrafter"/>
</dbReference>
<comment type="caution">
    <text evidence="19">Lacks conserved residue(s) required for the propagation of feature annotation.</text>
</comment>
<gene>
    <name evidence="24" type="ORF">C2S53_000648</name>
</gene>
<dbReference type="PROSITE" id="PS00108">
    <property type="entry name" value="PROTEIN_KINASE_ST"/>
    <property type="match status" value="1"/>
</dbReference>
<dbReference type="SMART" id="SM00181">
    <property type="entry name" value="EGF"/>
    <property type="match status" value="2"/>
</dbReference>
<dbReference type="FunFam" id="3.30.200.20:FF:000043">
    <property type="entry name" value="Wall-associated receptor kinase 2"/>
    <property type="match status" value="1"/>
</dbReference>
<dbReference type="CDD" id="cd00054">
    <property type="entry name" value="EGF_CA"/>
    <property type="match status" value="2"/>
</dbReference>
<accession>A0AAD4P060</accession>
<evidence type="ECO:0000256" key="3">
    <source>
        <dbReference type="ARBA" id="ARBA00022536"/>
    </source>
</evidence>
<dbReference type="GO" id="GO:0005524">
    <property type="term" value="F:ATP binding"/>
    <property type="evidence" value="ECO:0007669"/>
    <property type="project" value="UniProtKB-KW"/>
</dbReference>
<dbReference type="SMART" id="SM00220">
    <property type="entry name" value="S_TKc"/>
    <property type="match status" value="1"/>
</dbReference>
<dbReference type="InterPro" id="IPR008271">
    <property type="entry name" value="Ser/Thr_kinase_AS"/>
</dbReference>
<comment type="caution">
    <text evidence="24">The sequence shown here is derived from an EMBL/GenBank/DDBJ whole genome shotgun (WGS) entry which is preliminary data.</text>
</comment>
<evidence type="ECO:0000313" key="25">
    <source>
        <dbReference type="Proteomes" id="UP001190926"/>
    </source>
</evidence>
<evidence type="ECO:0000256" key="18">
    <source>
        <dbReference type="ARBA" id="ARBA00058961"/>
    </source>
</evidence>
<dbReference type="AlphaFoldDB" id="A0AAD4P060"/>
<feature type="domain" description="Protein kinase" evidence="22">
    <location>
        <begin position="402"/>
        <end position="673"/>
    </location>
</feature>
<dbReference type="InterPro" id="IPR000719">
    <property type="entry name" value="Prot_kinase_dom"/>
</dbReference>
<evidence type="ECO:0000256" key="11">
    <source>
        <dbReference type="ARBA" id="ARBA00022840"/>
    </source>
</evidence>
<keyword evidence="13 20" id="KW-0472">Membrane</keyword>
<dbReference type="GO" id="GO:0030247">
    <property type="term" value="F:polysaccharide binding"/>
    <property type="evidence" value="ECO:0007669"/>
    <property type="project" value="InterPro"/>
</dbReference>
<proteinExistence type="predicted"/>
<dbReference type="SUPFAM" id="SSF56112">
    <property type="entry name" value="Protein kinase-like (PK-like)"/>
    <property type="match status" value="1"/>
</dbReference>
<comment type="catalytic activity">
    <reaction evidence="16">
        <text>L-seryl-[protein] + ATP = O-phospho-L-seryl-[protein] + ADP + H(+)</text>
        <dbReference type="Rhea" id="RHEA:17989"/>
        <dbReference type="Rhea" id="RHEA-COMP:9863"/>
        <dbReference type="Rhea" id="RHEA-COMP:11604"/>
        <dbReference type="ChEBI" id="CHEBI:15378"/>
        <dbReference type="ChEBI" id="CHEBI:29999"/>
        <dbReference type="ChEBI" id="CHEBI:30616"/>
        <dbReference type="ChEBI" id="CHEBI:83421"/>
        <dbReference type="ChEBI" id="CHEBI:456216"/>
    </reaction>
</comment>
<dbReference type="Pfam" id="PF00069">
    <property type="entry name" value="Pkinase"/>
    <property type="match status" value="1"/>
</dbReference>
<dbReference type="Pfam" id="PF13947">
    <property type="entry name" value="GUB_WAK_bind"/>
    <property type="match status" value="1"/>
</dbReference>
<dbReference type="FunFam" id="1.10.510.10:FF:000084">
    <property type="entry name" value="Wall-associated receptor kinase 2"/>
    <property type="match status" value="1"/>
</dbReference>
<evidence type="ECO:0000256" key="8">
    <source>
        <dbReference type="ARBA" id="ARBA00022737"/>
    </source>
</evidence>
<organism evidence="24 25">
    <name type="scientific">Perilla frutescens var. hirtella</name>
    <name type="common">Perilla citriodora</name>
    <name type="synonym">Perilla setoyensis</name>
    <dbReference type="NCBI Taxonomy" id="608512"/>
    <lineage>
        <taxon>Eukaryota</taxon>
        <taxon>Viridiplantae</taxon>
        <taxon>Streptophyta</taxon>
        <taxon>Embryophyta</taxon>
        <taxon>Tracheophyta</taxon>
        <taxon>Spermatophyta</taxon>
        <taxon>Magnoliopsida</taxon>
        <taxon>eudicotyledons</taxon>
        <taxon>Gunneridae</taxon>
        <taxon>Pentapetalae</taxon>
        <taxon>asterids</taxon>
        <taxon>lamiids</taxon>
        <taxon>Lamiales</taxon>
        <taxon>Lamiaceae</taxon>
        <taxon>Nepetoideae</taxon>
        <taxon>Elsholtzieae</taxon>
        <taxon>Perilla</taxon>
    </lineage>
</organism>
<evidence type="ECO:0000256" key="9">
    <source>
        <dbReference type="ARBA" id="ARBA00022741"/>
    </source>
</evidence>
<dbReference type="GO" id="GO:0007166">
    <property type="term" value="P:cell surface receptor signaling pathway"/>
    <property type="evidence" value="ECO:0007669"/>
    <property type="project" value="InterPro"/>
</dbReference>
<keyword evidence="8" id="KW-0677">Repeat</keyword>
<keyword evidence="9" id="KW-0547">Nucleotide-binding</keyword>
<name>A0AAD4P060_PERFH</name>
<dbReference type="PROSITE" id="PS00010">
    <property type="entry name" value="ASX_HYDROXYL"/>
    <property type="match status" value="1"/>
</dbReference>
<evidence type="ECO:0000256" key="4">
    <source>
        <dbReference type="ARBA" id="ARBA00022553"/>
    </source>
</evidence>
<keyword evidence="10" id="KW-0418">Kinase</keyword>
<evidence type="ECO:0000256" key="19">
    <source>
        <dbReference type="PROSITE-ProRule" id="PRU00076"/>
    </source>
</evidence>
<dbReference type="GO" id="GO:0004674">
    <property type="term" value="F:protein serine/threonine kinase activity"/>
    <property type="evidence" value="ECO:0007669"/>
    <property type="project" value="UniProtKB-KW"/>
</dbReference>
<dbReference type="Pfam" id="PF07645">
    <property type="entry name" value="EGF_CA"/>
    <property type="match status" value="1"/>
</dbReference>
<keyword evidence="4" id="KW-0597">Phosphoprotein</keyword>
<sequence>MLLHLSLLHILILLLPPPSSSAGLTGARPGCPDQCGNVSIPYPFGVGSDCSLHPSFTITCNNSTQPPEVYLPVINSQVNEITDVEIKVTFPNLALSPYGRTGNFTNRAYNLSQTPYMFSDDNWLTTISCDDMAAVTGQANRTFGGGCVAYCKNRNDAGGFASCPDDDNDYGLGSGCCRSPIPIGTTNLAINLSDVHNVWRESKLFSTSFAFIGEKVIANKSEFSYQLSDLDNATIFESENWVIKNTPQVLLDWRIGSENCSEARKNTTTYVCKENSDCVNFHSNVGGYLCSCSSGYEGNPYLASGCQDINECDVYNPCHSKAHCKNTPGSFSCSCRKGYSGDGMKKGDGCDRRPQSIVIIGLAGLGTGLGIILVFAICSRLCSLERTKLFRAKDLEKATDQFSRSRILGEGGQGTVYKGMLSDGKIVAIKKLKSVEEDKSEEFINEIAILSQINHINVVKLLGCCLETDAPLLVYEFVPNGTLFNLIHDPDNSPSWSMRLKIAADIAGAIAYLHSASSIPIYHRDIKSSNILLDEKLVVKVSDFGTSKVVAVDQTHLTTMVKGTFGYLDPEYFQSSQFTEKSDVYSFGVVLAELLTGQRPIAWERGGDDKNLATRLLESMEDHNLDMILDAKVFEHSRNKEVITFAKLVQRCLNPKGKIRPTMREVATELESIRISRMSSKGKYEDEEEARNYEFKPLMISDTEYTWTSNAKSEVSSPWDSRAFISEIY</sequence>
<evidence type="ECO:0000256" key="14">
    <source>
        <dbReference type="ARBA" id="ARBA00023157"/>
    </source>
</evidence>
<evidence type="ECO:0000256" key="5">
    <source>
        <dbReference type="ARBA" id="ARBA00022679"/>
    </source>
</evidence>
<dbReference type="PROSITE" id="PS50026">
    <property type="entry name" value="EGF_3"/>
    <property type="match status" value="1"/>
</dbReference>
<protein>
    <submittedName>
        <fullName evidence="24">Uncharacterized protein</fullName>
    </submittedName>
</protein>
<feature type="signal peptide" evidence="21">
    <location>
        <begin position="1"/>
        <end position="22"/>
    </location>
</feature>
<evidence type="ECO:0000256" key="15">
    <source>
        <dbReference type="ARBA" id="ARBA00023180"/>
    </source>
</evidence>
<keyword evidence="25" id="KW-1185">Reference proteome</keyword>
<dbReference type="InterPro" id="IPR018097">
    <property type="entry name" value="EGF_Ca-bd_CS"/>
</dbReference>
<keyword evidence="12 20" id="KW-1133">Transmembrane helix</keyword>
<evidence type="ECO:0000259" key="23">
    <source>
        <dbReference type="PROSITE" id="PS50026"/>
    </source>
</evidence>
<dbReference type="Gene3D" id="3.30.200.20">
    <property type="entry name" value="Phosphorylase Kinase, domain 1"/>
    <property type="match status" value="1"/>
</dbReference>
<dbReference type="PANTHER" id="PTHR27005:SF515">
    <property type="entry name" value="WALL-ASSOCIATED RECEPTOR KINASE-LIKE 10-RELATED"/>
    <property type="match status" value="1"/>
</dbReference>
<feature type="domain" description="EGF-like" evidence="23">
    <location>
        <begin position="308"/>
        <end position="351"/>
    </location>
</feature>
<keyword evidence="6 20" id="KW-0812">Transmembrane</keyword>
<dbReference type="PANTHER" id="PTHR27005">
    <property type="entry name" value="WALL-ASSOCIATED RECEPTOR KINASE-LIKE 21"/>
    <property type="match status" value="1"/>
</dbReference>
<keyword evidence="11" id="KW-0067">ATP-binding</keyword>
<dbReference type="InterPro" id="IPR000152">
    <property type="entry name" value="EGF-type_Asp/Asn_hydroxyl_site"/>
</dbReference>
<keyword evidence="5" id="KW-0808">Transferase</keyword>
<comment type="subcellular location">
    <subcellularLocation>
        <location evidence="1">Membrane</location>
        <topology evidence="1">Single-pass type I membrane protein</topology>
    </subcellularLocation>
</comment>
<evidence type="ECO:0000256" key="16">
    <source>
        <dbReference type="ARBA" id="ARBA00047558"/>
    </source>
</evidence>
<dbReference type="InterPro" id="IPR025287">
    <property type="entry name" value="WAK_GUB"/>
</dbReference>
<dbReference type="InterPro" id="IPR049883">
    <property type="entry name" value="NOTCH1_EGF-like"/>
</dbReference>
<dbReference type="SUPFAM" id="SSF57196">
    <property type="entry name" value="EGF/Laminin"/>
    <property type="match status" value="1"/>
</dbReference>
<dbReference type="Gene3D" id="2.10.25.10">
    <property type="entry name" value="Laminin"/>
    <property type="match status" value="2"/>
</dbReference>
<reference evidence="24 25" key="1">
    <citation type="journal article" date="2021" name="Nat. Commun.">
        <title>Incipient diploidization of the medicinal plant Perilla within 10,000 years.</title>
        <authorList>
            <person name="Zhang Y."/>
            <person name="Shen Q."/>
            <person name="Leng L."/>
            <person name="Zhang D."/>
            <person name="Chen S."/>
            <person name="Shi Y."/>
            <person name="Ning Z."/>
            <person name="Chen S."/>
        </authorList>
    </citation>
    <scope>NUCLEOTIDE SEQUENCE [LARGE SCALE GENOMIC DNA]</scope>
    <source>
        <strain evidence="25">cv. PC099</strain>
    </source>
</reference>
<dbReference type="SMART" id="SM00179">
    <property type="entry name" value="EGF_CA"/>
    <property type="match status" value="2"/>
</dbReference>
<evidence type="ECO:0000256" key="2">
    <source>
        <dbReference type="ARBA" id="ARBA00022527"/>
    </source>
</evidence>
<evidence type="ECO:0000256" key="1">
    <source>
        <dbReference type="ARBA" id="ARBA00004479"/>
    </source>
</evidence>
<evidence type="ECO:0000256" key="13">
    <source>
        <dbReference type="ARBA" id="ARBA00023136"/>
    </source>
</evidence>
<feature type="transmembrane region" description="Helical" evidence="20">
    <location>
        <begin position="357"/>
        <end position="378"/>
    </location>
</feature>
<dbReference type="Gene3D" id="1.10.510.10">
    <property type="entry name" value="Transferase(Phosphotransferase) domain 1"/>
    <property type="match status" value="1"/>
</dbReference>
<keyword evidence="3 19" id="KW-0245">EGF-like domain</keyword>
<evidence type="ECO:0000256" key="6">
    <source>
        <dbReference type="ARBA" id="ARBA00022692"/>
    </source>
</evidence>
<keyword evidence="2" id="KW-0723">Serine/threonine-protein kinase</keyword>